<dbReference type="InterPro" id="IPR050196">
    <property type="entry name" value="Cytochrome_P450_Monoox"/>
</dbReference>
<gene>
    <name evidence="7" type="ORF">DERYTH_LOCUS20620</name>
</gene>
<evidence type="ECO:0000256" key="4">
    <source>
        <dbReference type="ARBA" id="ARBA00023002"/>
    </source>
</evidence>
<dbReference type="InterPro" id="IPR001128">
    <property type="entry name" value="Cyt_P450"/>
</dbReference>
<dbReference type="GO" id="GO:0016705">
    <property type="term" value="F:oxidoreductase activity, acting on paired donors, with incorporation or reduction of molecular oxygen"/>
    <property type="evidence" value="ECO:0007669"/>
    <property type="project" value="InterPro"/>
</dbReference>
<keyword evidence="3" id="KW-0479">Metal-binding</keyword>
<name>A0A9N9P5T8_9GLOM</name>
<dbReference type="Proteomes" id="UP000789405">
    <property type="component" value="Unassembled WGS sequence"/>
</dbReference>
<evidence type="ECO:0000256" key="1">
    <source>
        <dbReference type="ARBA" id="ARBA00010617"/>
    </source>
</evidence>
<proteinExistence type="inferred from homology"/>
<organism evidence="7 8">
    <name type="scientific">Dentiscutata erythropus</name>
    <dbReference type="NCBI Taxonomy" id="1348616"/>
    <lineage>
        <taxon>Eukaryota</taxon>
        <taxon>Fungi</taxon>
        <taxon>Fungi incertae sedis</taxon>
        <taxon>Mucoromycota</taxon>
        <taxon>Glomeromycotina</taxon>
        <taxon>Glomeromycetes</taxon>
        <taxon>Diversisporales</taxon>
        <taxon>Gigasporaceae</taxon>
        <taxon>Dentiscutata</taxon>
    </lineage>
</organism>
<feature type="non-terminal residue" evidence="7">
    <location>
        <position position="1"/>
    </location>
</feature>
<dbReference type="Gene3D" id="1.10.630.10">
    <property type="entry name" value="Cytochrome P450"/>
    <property type="match status" value="1"/>
</dbReference>
<evidence type="ECO:0000256" key="6">
    <source>
        <dbReference type="ARBA" id="ARBA00023033"/>
    </source>
</evidence>
<reference evidence="7" key="1">
    <citation type="submission" date="2021-06" db="EMBL/GenBank/DDBJ databases">
        <authorList>
            <person name="Kallberg Y."/>
            <person name="Tangrot J."/>
            <person name="Rosling A."/>
        </authorList>
    </citation>
    <scope>NUCLEOTIDE SEQUENCE</scope>
    <source>
        <strain evidence="7">MA453B</strain>
    </source>
</reference>
<dbReference type="PRINTS" id="PR00463">
    <property type="entry name" value="EP450I"/>
</dbReference>
<keyword evidence="8" id="KW-1185">Reference proteome</keyword>
<dbReference type="SUPFAM" id="SSF48264">
    <property type="entry name" value="Cytochrome P450"/>
    <property type="match status" value="1"/>
</dbReference>
<evidence type="ECO:0000313" key="7">
    <source>
        <dbReference type="EMBL" id="CAG8786997.1"/>
    </source>
</evidence>
<evidence type="ECO:0000256" key="3">
    <source>
        <dbReference type="ARBA" id="ARBA00022723"/>
    </source>
</evidence>
<sequence length="394" mass="46006">KLEVYDQLFNASTKSIYKLRITRKPGLEEFGVSGFGVAFNHDHESWYFNRHYFSEAISIPNFPQETLEKAQKYLKETINYWNDLADNNITFDLKKWIYCHTADNSLDLNIGTKGYAMAKYHSDLTGEKADIPDQDRNFIDCLKRYGEGYIFHLFIDSYAKYIPFINKIANDHVDNRDRYWNMLYNVIRKRKKVIESTPKDQIKHDMMNLFLTINTEQDIIKKKDLSPEYQRPMSEKETMINLSEAIAGGADSTAGVTAFTAYFLAKNPEVVTKIRAEVESILGKDPRPIKMEDIDKFKYVEAVIKETARMSSTAPLLDRYNDAPDEVAGYHWPANTHFIINSWGTHNDKKYWDNPEKFDPEPMLAYQFDYELVNNKPIKLKYAALNQPIEIPFR</sequence>
<dbReference type="OrthoDB" id="2789670at2759"/>
<dbReference type="Pfam" id="PF00067">
    <property type="entry name" value="p450"/>
    <property type="match status" value="1"/>
</dbReference>
<keyword evidence="4" id="KW-0560">Oxidoreductase</keyword>
<feature type="non-terminal residue" evidence="7">
    <location>
        <position position="394"/>
    </location>
</feature>
<dbReference type="GO" id="GO:0004497">
    <property type="term" value="F:monooxygenase activity"/>
    <property type="evidence" value="ECO:0007669"/>
    <property type="project" value="UniProtKB-KW"/>
</dbReference>
<dbReference type="EMBL" id="CAJVPY010024625">
    <property type="protein sequence ID" value="CAG8786997.1"/>
    <property type="molecule type" value="Genomic_DNA"/>
</dbReference>
<evidence type="ECO:0000256" key="2">
    <source>
        <dbReference type="ARBA" id="ARBA00022617"/>
    </source>
</evidence>
<dbReference type="PANTHER" id="PTHR24291">
    <property type="entry name" value="CYTOCHROME P450 FAMILY 4"/>
    <property type="match status" value="1"/>
</dbReference>
<dbReference type="GO" id="GO:0020037">
    <property type="term" value="F:heme binding"/>
    <property type="evidence" value="ECO:0007669"/>
    <property type="project" value="InterPro"/>
</dbReference>
<evidence type="ECO:0000256" key="5">
    <source>
        <dbReference type="ARBA" id="ARBA00023004"/>
    </source>
</evidence>
<comment type="caution">
    <text evidence="7">The sequence shown here is derived from an EMBL/GenBank/DDBJ whole genome shotgun (WGS) entry which is preliminary data.</text>
</comment>
<comment type="similarity">
    <text evidence="1">Belongs to the cytochrome P450 family.</text>
</comment>
<keyword evidence="5" id="KW-0408">Iron</keyword>
<keyword evidence="6" id="KW-0503">Monooxygenase</keyword>
<evidence type="ECO:0000313" key="8">
    <source>
        <dbReference type="Proteomes" id="UP000789405"/>
    </source>
</evidence>
<protein>
    <submittedName>
        <fullName evidence="7">25824_t:CDS:1</fullName>
    </submittedName>
</protein>
<keyword evidence="2" id="KW-0349">Heme</keyword>
<dbReference type="InterPro" id="IPR002401">
    <property type="entry name" value="Cyt_P450_E_grp-I"/>
</dbReference>
<dbReference type="PANTHER" id="PTHR24291:SF50">
    <property type="entry name" value="BIFUNCTIONAL ALBAFLAVENONE MONOOXYGENASE_TERPENE SYNTHASE"/>
    <property type="match status" value="1"/>
</dbReference>
<dbReference type="AlphaFoldDB" id="A0A9N9P5T8"/>
<accession>A0A9N9P5T8</accession>
<dbReference type="InterPro" id="IPR036396">
    <property type="entry name" value="Cyt_P450_sf"/>
</dbReference>
<dbReference type="GO" id="GO:0005506">
    <property type="term" value="F:iron ion binding"/>
    <property type="evidence" value="ECO:0007669"/>
    <property type="project" value="InterPro"/>
</dbReference>